<reference evidence="1" key="1">
    <citation type="submission" date="2014-05" db="EMBL/GenBank/DDBJ databases">
        <authorList>
            <person name="Chronopoulou M."/>
        </authorList>
    </citation>
    <scope>NUCLEOTIDE SEQUENCE</scope>
    <source>
        <tissue evidence="1">Whole organism</tissue>
    </source>
</reference>
<dbReference type="AlphaFoldDB" id="A0A0K2TXQ0"/>
<protein>
    <submittedName>
        <fullName evidence="1">Uncharacterized protein</fullName>
    </submittedName>
</protein>
<organism evidence="1">
    <name type="scientific">Lepeophtheirus salmonis</name>
    <name type="common">Salmon louse</name>
    <name type="synonym">Caligus salmonis</name>
    <dbReference type="NCBI Taxonomy" id="72036"/>
    <lineage>
        <taxon>Eukaryota</taxon>
        <taxon>Metazoa</taxon>
        <taxon>Ecdysozoa</taxon>
        <taxon>Arthropoda</taxon>
        <taxon>Crustacea</taxon>
        <taxon>Multicrustacea</taxon>
        <taxon>Hexanauplia</taxon>
        <taxon>Copepoda</taxon>
        <taxon>Siphonostomatoida</taxon>
        <taxon>Caligidae</taxon>
        <taxon>Lepeophtheirus</taxon>
    </lineage>
</organism>
<proteinExistence type="predicted"/>
<dbReference type="EMBL" id="HACA01013259">
    <property type="protein sequence ID" value="CDW30620.1"/>
    <property type="molecule type" value="Transcribed_RNA"/>
</dbReference>
<name>A0A0K2TXQ0_LEPSM</name>
<sequence length="73" mass="8501">MTDLILPSRDGVDSVTLHTGQRSRDIFSFSMRTSSPTFTMFSKVQHHFFLIESSFKYSFFQQLKSVLRVSVDF</sequence>
<accession>A0A0K2TXQ0</accession>
<evidence type="ECO:0000313" key="1">
    <source>
        <dbReference type="EMBL" id="CDW30620.1"/>
    </source>
</evidence>